<organism evidence="1 2">
    <name type="scientific">Salinicola lusitanus</name>
    <dbReference type="NCBI Taxonomy" id="1949085"/>
    <lineage>
        <taxon>Bacteria</taxon>
        <taxon>Pseudomonadati</taxon>
        <taxon>Pseudomonadota</taxon>
        <taxon>Gammaproteobacteria</taxon>
        <taxon>Oceanospirillales</taxon>
        <taxon>Halomonadaceae</taxon>
        <taxon>Salinicola</taxon>
    </lineage>
</organism>
<dbReference type="Proteomes" id="UP001453229">
    <property type="component" value="Chromosome"/>
</dbReference>
<keyword evidence="2" id="KW-1185">Reference proteome</keyword>
<accession>A0ABZ3CSB6</accession>
<dbReference type="Gene3D" id="3.20.20.150">
    <property type="entry name" value="Divalent-metal-dependent TIM barrel enzymes"/>
    <property type="match status" value="1"/>
</dbReference>
<evidence type="ECO:0000313" key="2">
    <source>
        <dbReference type="Proteomes" id="UP001453229"/>
    </source>
</evidence>
<reference evidence="1 2" key="1">
    <citation type="submission" date="2024-04" db="EMBL/GenBank/DDBJ databases">
        <title>Salinicola lusitanus LLJ914,a marine bacterium isolated from the Okinawa Trough.</title>
        <authorList>
            <person name="Li J."/>
        </authorList>
    </citation>
    <scope>NUCLEOTIDE SEQUENCE [LARGE SCALE GENOMIC DNA]</scope>
    <source>
        <strain evidence="1 2">LLJ914</strain>
    </source>
</reference>
<dbReference type="EMBL" id="CP151919">
    <property type="protein sequence ID" value="XAD54071.1"/>
    <property type="molecule type" value="Genomic_DNA"/>
</dbReference>
<gene>
    <name evidence="1" type="ORF">AAGT95_19965</name>
</gene>
<protein>
    <submittedName>
        <fullName evidence="1">Uncharacterized protein</fullName>
    </submittedName>
</protein>
<dbReference type="SUPFAM" id="SSF51658">
    <property type="entry name" value="Xylose isomerase-like"/>
    <property type="match status" value="1"/>
</dbReference>
<sequence length="75" mass="8334">MSDPTRGGNGSGAVDFEAQFDALLRIVFDEPVIMECLPPTHDSVSPVSSEGNRRVLEDELSRSREIWRGYSSAHR</sequence>
<dbReference type="InterPro" id="IPR036237">
    <property type="entry name" value="Xyl_isomerase-like_sf"/>
</dbReference>
<evidence type="ECO:0000313" key="1">
    <source>
        <dbReference type="EMBL" id="XAD54071.1"/>
    </source>
</evidence>
<proteinExistence type="predicted"/>
<name>A0ABZ3CSB6_9GAMM</name>
<dbReference type="RefSeq" id="WP_342594911.1">
    <property type="nucleotide sequence ID" value="NZ_CP151919.1"/>
</dbReference>